<evidence type="ECO:0000256" key="2">
    <source>
        <dbReference type="ARBA" id="ARBA00012528"/>
    </source>
</evidence>
<dbReference type="InterPro" id="IPR029787">
    <property type="entry name" value="Nucleotide_cyclase"/>
</dbReference>
<dbReference type="GO" id="GO:0005886">
    <property type="term" value="C:plasma membrane"/>
    <property type="evidence" value="ECO:0007669"/>
    <property type="project" value="TreeGrafter"/>
</dbReference>
<accession>A0A4R3I7J1</accession>
<feature type="chain" id="PRO_5020733723" description="diguanylate cyclase" evidence="5">
    <location>
        <begin position="23"/>
        <end position="619"/>
    </location>
</feature>
<dbReference type="GO" id="GO:0043709">
    <property type="term" value="P:cell adhesion involved in single-species biofilm formation"/>
    <property type="evidence" value="ECO:0007669"/>
    <property type="project" value="TreeGrafter"/>
</dbReference>
<dbReference type="RefSeq" id="WP_132701989.1">
    <property type="nucleotide sequence ID" value="NZ_SLZR01000010.1"/>
</dbReference>
<name>A0A4R3I7J1_9GAMM</name>
<comment type="cofactor">
    <cofactor evidence="1">
        <name>Mg(2+)</name>
        <dbReference type="ChEBI" id="CHEBI:18420"/>
    </cofactor>
</comment>
<dbReference type="InterPro" id="IPR000160">
    <property type="entry name" value="GGDEF_dom"/>
</dbReference>
<dbReference type="Pfam" id="PF00990">
    <property type="entry name" value="GGDEF"/>
    <property type="match status" value="1"/>
</dbReference>
<dbReference type="Proteomes" id="UP000295793">
    <property type="component" value="Unassembled WGS sequence"/>
</dbReference>
<comment type="catalytic activity">
    <reaction evidence="3">
        <text>2 GTP = 3',3'-c-di-GMP + 2 diphosphate</text>
        <dbReference type="Rhea" id="RHEA:24898"/>
        <dbReference type="ChEBI" id="CHEBI:33019"/>
        <dbReference type="ChEBI" id="CHEBI:37565"/>
        <dbReference type="ChEBI" id="CHEBI:58805"/>
        <dbReference type="EC" id="2.7.7.65"/>
    </reaction>
</comment>
<organism evidence="7 8">
    <name type="scientific">Reinekea marinisedimentorum</name>
    <dbReference type="NCBI Taxonomy" id="230495"/>
    <lineage>
        <taxon>Bacteria</taxon>
        <taxon>Pseudomonadati</taxon>
        <taxon>Pseudomonadota</taxon>
        <taxon>Gammaproteobacteria</taxon>
        <taxon>Oceanospirillales</taxon>
        <taxon>Saccharospirillaceae</taxon>
        <taxon>Reinekea</taxon>
    </lineage>
</organism>
<dbReference type="Pfam" id="PF07695">
    <property type="entry name" value="7TMR-DISM_7TM"/>
    <property type="match status" value="1"/>
</dbReference>
<evidence type="ECO:0000259" key="6">
    <source>
        <dbReference type="PROSITE" id="PS50887"/>
    </source>
</evidence>
<proteinExistence type="predicted"/>
<protein>
    <recommendedName>
        <fullName evidence="2">diguanylate cyclase</fullName>
        <ecNumber evidence="2">2.7.7.65</ecNumber>
    </recommendedName>
</protein>
<feature type="transmembrane region" description="Helical" evidence="4">
    <location>
        <begin position="265"/>
        <end position="286"/>
    </location>
</feature>
<dbReference type="EMBL" id="SLZR01000010">
    <property type="protein sequence ID" value="TCS40091.1"/>
    <property type="molecule type" value="Genomic_DNA"/>
</dbReference>
<dbReference type="EC" id="2.7.7.65" evidence="2"/>
<reference evidence="7 8" key="1">
    <citation type="submission" date="2019-03" db="EMBL/GenBank/DDBJ databases">
        <title>Genomic Encyclopedia of Archaeal and Bacterial Type Strains, Phase II (KMG-II): from individual species to whole genera.</title>
        <authorList>
            <person name="Goeker M."/>
        </authorList>
    </citation>
    <scope>NUCLEOTIDE SEQUENCE [LARGE SCALE GENOMIC DNA]</scope>
    <source>
        <strain evidence="7 8">DSM 15388</strain>
    </source>
</reference>
<dbReference type="InterPro" id="IPR043128">
    <property type="entry name" value="Rev_trsase/Diguanyl_cyclase"/>
</dbReference>
<dbReference type="NCBIfam" id="TIGR00254">
    <property type="entry name" value="GGDEF"/>
    <property type="match status" value="1"/>
</dbReference>
<dbReference type="CDD" id="cd01949">
    <property type="entry name" value="GGDEF"/>
    <property type="match status" value="1"/>
</dbReference>
<feature type="transmembrane region" description="Helical" evidence="4">
    <location>
        <begin position="317"/>
        <end position="337"/>
    </location>
</feature>
<keyword evidence="5" id="KW-0732">Signal</keyword>
<evidence type="ECO:0000256" key="4">
    <source>
        <dbReference type="SAM" id="Phobius"/>
    </source>
</evidence>
<feature type="transmembrane region" description="Helical" evidence="4">
    <location>
        <begin position="293"/>
        <end position="311"/>
    </location>
</feature>
<dbReference type="AlphaFoldDB" id="A0A4R3I7J1"/>
<keyword evidence="4" id="KW-0472">Membrane</keyword>
<dbReference type="FunFam" id="3.30.70.270:FF:000001">
    <property type="entry name" value="Diguanylate cyclase domain protein"/>
    <property type="match status" value="1"/>
</dbReference>
<dbReference type="PANTHER" id="PTHR45138">
    <property type="entry name" value="REGULATORY COMPONENTS OF SENSORY TRANSDUCTION SYSTEM"/>
    <property type="match status" value="1"/>
</dbReference>
<evidence type="ECO:0000313" key="7">
    <source>
        <dbReference type="EMBL" id="TCS40091.1"/>
    </source>
</evidence>
<evidence type="ECO:0000256" key="3">
    <source>
        <dbReference type="ARBA" id="ARBA00034247"/>
    </source>
</evidence>
<dbReference type="GO" id="GO:1902201">
    <property type="term" value="P:negative regulation of bacterial-type flagellum-dependent cell motility"/>
    <property type="evidence" value="ECO:0007669"/>
    <property type="project" value="TreeGrafter"/>
</dbReference>
<dbReference type="OrthoDB" id="9803824at2"/>
<feature type="transmembrane region" description="Helical" evidence="4">
    <location>
        <begin position="225"/>
        <end position="245"/>
    </location>
</feature>
<dbReference type="PANTHER" id="PTHR45138:SF9">
    <property type="entry name" value="DIGUANYLATE CYCLASE DGCM-RELATED"/>
    <property type="match status" value="1"/>
</dbReference>
<keyword evidence="4" id="KW-1133">Transmembrane helix</keyword>
<keyword evidence="8" id="KW-1185">Reference proteome</keyword>
<feature type="transmembrane region" description="Helical" evidence="4">
    <location>
        <begin position="349"/>
        <end position="367"/>
    </location>
</feature>
<dbReference type="GO" id="GO:0052621">
    <property type="term" value="F:diguanylate cyclase activity"/>
    <property type="evidence" value="ECO:0007669"/>
    <property type="project" value="UniProtKB-EC"/>
</dbReference>
<sequence>MLQLYRPFTTLLFCILCLQAYASNTQIPQIDAADSAFHGRLSLSGTWALVRNDWPTLKDIQRGTFTTENIEIPGFLHAGTGEQSHGHNTFLVRISNLNQTFVSPAVNIYELREAWRAWWIDDSGEYSFLGESGKISKTPADQQQQTQPYLLEFPSDSASGTLVIYQSSHHLFSTGITSELTVTEKDDALRAILTDLAARFLFFGVGLFVIIQNLVFFAQRRKETVLLILAAFAFITLARSALSSGYVDYFINQPGFFFYSIRLEYILIIFPGIMALQLILTVFPIAQSKPMLYASYLLLGMTILLTSQMSVTQMTQYLPVYQAAIFVIGLTCIALICRGLLHKADGARSFLLAFTPIMIAVANDIIANRSPHYSFYCADYAIFIFLFLQSQIQASRFVSALDTAEHLTENLHEEVRIKTEELSRQNSLLTEKTQDLEKQHSQIKLLSETDHLTGLYNRQTLESHAKLMIQLAFTYNQPLSLVMMDLDNFKQINDRFGHMVGDECLIFTASYLRGYKLRKRDILARFGGEELVIILNDTSLEVAREITQALCEGLASQPVTGDHPDIHLTASFGIAELHSSRSSNLKDLFRCADLALYRAKQNGRNRVESYRANRPAIKL</sequence>
<feature type="transmembrane region" description="Helical" evidence="4">
    <location>
        <begin position="200"/>
        <end position="218"/>
    </location>
</feature>
<dbReference type="PROSITE" id="PS50887">
    <property type="entry name" value="GGDEF"/>
    <property type="match status" value="1"/>
</dbReference>
<dbReference type="SMART" id="SM00267">
    <property type="entry name" value="GGDEF"/>
    <property type="match status" value="1"/>
</dbReference>
<comment type="caution">
    <text evidence="7">The sequence shown here is derived from an EMBL/GenBank/DDBJ whole genome shotgun (WGS) entry which is preliminary data.</text>
</comment>
<dbReference type="InterPro" id="IPR011623">
    <property type="entry name" value="7TMR_DISM_rcpt_extracell_dom1"/>
</dbReference>
<feature type="signal peptide" evidence="5">
    <location>
        <begin position="1"/>
        <end position="22"/>
    </location>
</feature>
<evidence type="ECO:0000256" key="5">
    <source>
        <dbReference type="SAM" id="SignalP"/>
    </source>
</evidence>
<evidence type="ECO:0000313" key="8">
    <source>
        <dbReference type="Proteomes" id="UP000295793"/>
    </source>
</evidence>
<dbReference type="SUPFAM" id="SSF55073">
    <property type="entry name" value="Nucleotide cyclase"/>
    <property type="match status" value="1"/>
</dbReference>
<dbReference type="InterPro" id="IPR050469">
    <property type="entry name" value="Diguanylate_Cyclase"/>
</dbReference>
<keyword evidence="4" id="KW-0812">Transmembrane</keyword>
<evidence type="ECO:0000256" key="1">
    <source>
        <dbReference type="ARBA" id="ARBA00001946"/>
    </source>
</evidence>
<feature type="domain" description="GGDEF" evidence="6">
    <location>
        <begin position="477"/>
        <end position="612"/>
    </location>
</feature>
<gene>
    <name evidence="7" type="ORF">BCF53_1107</name>
</gene>
<dbReference type="Gene3D" id="3.30.70.270">
    <property type="match status" value="1"/>
</dbReference>